<organism evidence="1 2">
    <name type="scientific">Roseivivax lentus</name>
    <dbReference type="NCBI Taxonomy" id="633194"/>
    <lineage>
        <taxon>Bacteria</taxon>
        <taxon>Pseudomonadati</taxon>
        <taxon>Pseudomonadota</taxon>
        <taxon>Alphaproteobacteria</taxon>
        <taxon>Rhodobacterales</taxon>
        <taxon>Roseobacteraceae</taxon>
        <taxon>Roseivivax</taxon>
    </lineage>
</organism>
<dbReference type="Proteomes" id="UP000186684">
    <property type="component" value="Unassembled WGS sequence"/>
</dbReference>
<gene>
    <name evidence="1" type="ORF">SAMN05421759_1138</name>
</gene>
<proteinExistence type="predicted"/>
<accession>A0A1N7P624</accession>
<sequence>MAPNPRGNDTQRLVILEKLAAALFQRCNPRFVMTEGLGQDVVCFCVQRNRINAITRHGVERRVLFVQVFRKQVPSFCLLLGMLIPRYYLDYAGCKKPRGKLLRLGDEMGIAHTSVLLEFNLHISNLARAAAFIFANRT</sequence>
<evidence type="ECO:0000313" key="1">
    <source>
        <dbReference type="EMBL" id="SIT05976.1"/>
    </source>
</evidence>
<reference evidence="2" key="1">
    <citation type="submission" date="2017-01" db="EMBL/GenBank/DDBJ databases">
        <authorList>
            <person name="Varghese N."/>
            <person name="Submissions S."/>
        </authorList>
    </citation>
    <scope>NUCLEOTIDE SEQUENCE [LARGE SCALE GENOMIC DNA]</scope>
    <source>
        <strain evidence="2">DSM 29430</strain>
    </source>
</reference>
<evidence type="ECO:0000313" key="2">
    <source>
        <dbReference type="Proteomes" id="UP000186684"/>
    </source>
</evidence>
<name>A0A1N7P624_9RHOB</name>
<protein>
    <submittedName>
        <fullName evidence="1">Uncharacterized protein</fullName>
    </submittedName>
</protein>
<dbReference type="EMBL" id="FTOQ01000013">
    <property type="protein sequence ID" value="SIT05976.1"/>
    <property type="molecule type" value="Genomic_DNA"/>
</dbReference>
<dbReference type="AlphaFoldDB" id="A0A1N7P624"/>
<keyword evidence="2" id="KW-1185">Reference proteome</keyword>